<dbReference type="InterPro" id="IPR036465">
    <property type="entry name" value="vWFA_dom_sf"/>
</dbReference>
<feature type="non-terminal residue" evidence="1">
    <location>
        <position position="1"/>
    </location>
</feature>
<dbReference type="AlphaFoldDB" id="A0A0F9LWZ0"/>
<reference evidence="1" key="1">
    <citation type="journal article" date="2015" name="Nature">
        <title>Complex archaea that bridge the gap between prokaryotes and eukaryotes.</title>
        <authorList>
            <person name="Spang A."/>
            <person name="Saw J.H."/>
            <person name="Jorgensen S.L."/>
            <person name="Zaremba-Niedzwiedzka K."/>
            <person name="Martijn J."/>
            <person name="Lind A.E."/>
            <person name="van Eijk R."/>
            <person name="Schleper C."/>
            <person name="Guy L."/>
            <person name="Ettema T.J."/>
        </authorList>
    </citation>
    <scope>NUCLEOTIDE SEQUENCE</scope>
</reference>
<accession>A0A0F9LWZ0</accession>
<evidence type="ECO:0008006" key="2">
    <source>
        <dbReference type="Google" id="ProtNLM"/>
    </source>
</evidence>
<protein>
    <recommendedName>
        <fullName evidence="2">VWFA domain-containing protein</fullName>
    </recommendedName>
</protein>
<evidence type="ECO:0000313" key="1">
    <source>
        <dbReference type="EMBL" id="KKM97878.1"/>
    </source>
</evidence>
<dbReference type="PANTHER" id="PTHR36846">
    <property type="entry name" value="PROTEIN VIAA"/>
    <property type="match status" value="1"/>
</dbReference>
<dbReference type="EMBL" id="LAZR01005695">
    <property type="protein sequence ID" value="KKM97878.1"/>
    <property type="molecule type" value="Genomic_DNA"/>
</dbReference>
<sequence length="138" mass="15615">EKRRKIALTMFADKTAGPYIIDSSDRLTYVLTNKFNVGNGTSFVSPLNQAATYIEKEQQYKLADVLLITDGQSSLADDWIERYIQWKNQLEFRLYGVHIGGGKFATNQLPMFDAVASVGDGNVSKLDWFEPLADRMVR</sequence>
<name>A0A0F9LWZ0_9ZZZZ</name>
<gene>
    <name evidence="1" type="ORF">LCGC14_1163500</name>
</gene>
<dbReference type="PANTHER" id="PTHR36846:SF1">
    <property type="entry name" value="PROTEIN VIAA"/>
    <property type="match status" value="1"/>
</dbReference>
<organism evidence="1">
    <name type="scientific">marine sediment metagenome</name>
    <dbReference type="NCBI Taxonomy" id="412755"/>
    <lineage>
        <taxon>unclassified sequences</taxon>
        <taxon>metagenomes</taxon>
        <taxon>ecological metagenomes</taxon>
    </lineage>
</organism>
<comment type="caution">
    <text evidence="1">The sequence shown here is derived from an EMBL/GenBank/DDBJ whole genome shotgun (WGS) entry which is preliminary data.</text>
</comment>
<proteinExistence type="predicted"/>
<dbReference type="SUPFAM" id="SSF53300">
    <property type="entry name" value="vWA-like"/>
    <property type="match status" value="1"/>
</dbReference>